<dbReference type="InterPro" id="IPR036388">
    <property type="entry name" value="WH-like_DNA-bd_sf"/>
</dbReference>
<keyword evidence="2" id="KW-0805">Transcription regulation</keyword>
<feature type="region of interest" description="Disordered" evidence="6">
    <location>
        <begin position="75"/>
        <end position="95"/>
    </location>
</feature>
<evidence type="ECO:0000259" key="8">
    <source>
        <dbReference type="Pfam" id="PF08281"/>
    </source>
</evidence>
<keyword evidence="3" id="KW-0731">Sigma factor</keyword>
<dbReference type="Gene3D" id="1.10.10.10">
    <property type="entry name" value="Winged helix-like DNA-binding domain superfamily/Winged helix DNA-binding domain"/>
    <property type="match status" value="1"/>
</dbReference>
<evidence type="ECO:0000256" key="4">
    <source>
        <dbReference type="ARBA" id="ARBA00023125"/>
    </source>
</evidence>
<keyword evidence="4" id="KW-0238">DNA-binding</keyword>
<dbReference type="InterPro" id="IPR007627">
    <property type="entry name" value="RNA_pol_sigma70_r2"/>
</dbReference>
<evidence type="ECO:0000256" key="6">
    <source>
        <dbReference type="SAM" id="MobiDB-lite"/>
    </source>
</evidence>
<dbReference type="InterPro" id="IPR039425">
    <property type="entry name" value="RNA_pol_sigma-70-like"/>
</dbReference>
<reference evidence="9" key="1">
    <citation type="submission" date="2020-10" db="EMBL/GenBank/DDBJ databases">
        <authorList>
            <person name="Gilroy R."/>
        </authorList>
    </citation>
    <scope>NUCLEOTIDE SEQUENCE</scope>
    <source>
        <strain evidence="9">ChiSxjej1B13-7041</strain>
    </source>
</reference>
<dbReference type="EMBL" id="DVHU01000002">
    <property type="protein sequence ID" value="HIR91794.1"/>
    <property type="molecule type" value="Genomic_DNA"/>
</dbReference>
<protein>
    <submittedName>
        <fullName evidence="9">RNA polymerase sigma factor</fullName>
    </submittedName>
</protein>
<dbReference type="SUPFAM" id="SSF88659">
    <property type="entry name" value="Sigma3 and sigma4 domains of RNA polymerase sigma factors"/>
    <property type="match status" value="1"/>
</dbReference>
<evidence type="ECO:0000256" key="5">
    <source>
        <dbReference type="ARBA" id="ARBA00023163"/>
    </source>
</evidence>
<dbReference type="InterPro" id="IPR013249">
    <property type="entry name" value="RNA_pol_sigma70_r4_t2"/>
</dbReference>
<reference evidence="9" key="2">
    <citation type="journal article" date="2021" name="PeerJ">
        <title>Extensive microbial diversity within the chicken gut microbiome revealed by metagenomics and culture.</title>
        <authorList>
            <person name="Gilroy R."/>
            <person name="Ravi A."/>
            <person name="Getino M."/>
            <person name="Pursley I."/>
            <person name="Horton D.L."/>
            <person name="Alikhan N.F."/>
            <person name="Baker D."/>
            <person name="Gharbi K."/>
            <person name="Hall N."/>
            <person name="Watson M."/>
            <person name="Adriaenssens E.M."/>
            <person name="Foster-Nyarko E."/>
            <person name="Jarju S."/>
            <person name="Secka A."/>
            <person name="Antonio M."/>
            <person name="Oren A."/>
            <person name="Chaudhuri R.R."/>
            <person name="La Ragione R."/>
            <person name="Hildebrand F."/>
            <person name="Pallen M.J."/>
        </authorList>
    </citation>
    <scope>NUCLEOTIDE SEQUENCE</scope>
    <source>
        <strain evidence="9">ChiSxjej1B13-7041</strain>
    </source>
</reference>
<name>A0A9D1JEF1_9FIRM</name>
<dbReference type="GO" id="GO:0006352">
    <property type="term" value="P:DNA-templated transcription initiation"/>
    <property type="evidence" value="ECO:0007669"/>
    <property type="project" value="InterPro"/>
</dbReference>
<dbReference type="PANTHER" id="PTHR43133:SF52">
    <property type="entry name" value="ECF RNA POLYMERASE SIGMA FACTOR SIGL"/>
    <property type="match status" value="1"/>
</dbReference>
<dbReference type="GO" id="GO:0016987">
    <property type="term" value="F:sigma factor activity"/>
    <property type="evidence" value="ECO:0007669"/>
    <property type="project" value="UniProtKB-KW"/>
</dbReference>
<dbReference type="GO" id="GO:0003677">
    <property type="term" value="F:DNA binding"/>
    <property type="evidence" value="ECO:0007669"/>
    <property type="project" value="UniProtKB-KW"/>
</dbReference>
<keyword evidence="5" id="KW-0804">Transcription</keyword>
<evidence type="ECO:0000313" key="10">
    <source>
        <dbReference type="Proteomes" id="UP000886841"/>
    </source>
</evidence>
<comment type="similarity">
    <text evidence="1">Belongs to the sigma-70 factor family. ECF subfamily.</text>
</comment>
<dbReference type="SUPFAM" id="SSF88946">
    <property type="entry name" value="Sigma2 domain of RNA polymerase sigma factors"/>
    <property type="match status" value="1"/>
</dbReference>
<accession>A0A9D1JEF1</accession>
<feature type="domain" description="RNA polymerase sigma factor 70 region 4 type 2" evidence="8">
    <location>
        <begin position="108"/>
        <end position="158"/>
    </location>
</feature>
<dbReference type="PANTHER" id="PTHR43133">
    <property type="entry name" value="RNA POLYMERASE ECF-TYPE SIGMA FACTO"/>
    <property type="match status" value="1"/>
</dbReference>
<dbReference type="NCBIfam" id="TIGR02937">
    <property type="entry name" value="sigma70-ECF"/>
    <property type="match status" value="1"/>
</dbReference>
<dbReference type="Gene3D" id="1.10.1740.10">
    <property type="match status" value="1"/>
</dbReference>
<dbReference type="InterPro" id="IPR013324">
    <property type="entry name" value="RNA_pol_sigma_r3/r4-like"/>
</dbReference>
<feature type="domain" description="RNA polymerase sigma-70 region 2" evidence="7">
    <location>
        <begin position="8"/>
        <end position="75"/>
    </location>
</feature>
<dbReference type="Pfam" id="PF04542">
    <property type="entry name" value="Sigma70_r2"/>
    <property type="match status" value="1"/>
</dbReference>
<organism evidence="9 10">
    <name type="scientific">Candidatus Egerieimonas intestinavium</name>
    <dbReference type="NCBI Taxonomy" id="2840777"/>
    <lineage>
        <taxon>Bacteria</taxon>
        <taxon>Bacillati</taxon>
        <taxon>Bacillota</taxon>
        <taxon>Clostridia</taxon>
        <taxon>Lachnospirales</taxon>
        <taxon>Lachnospiraceae</taxon>
        <taxon>Lachnospiraceae incertae sedis</taxon>
        <taxon>Candidatus Egerieimonas</taxon>
    </lineage>
</organism>
<dbReference type="Pfam" id="PF08281">
    <property type="entry name" value="Sigma70_r4_2"/>
    <property type="match status" value="1"/>
</dbReference>
<dbReference type="InterPro" id="IPR014284">
    <property type="entry name" value="RNA_pol_sigma-70_dom"/>
</dbReference>
<comment type="caution">
    <text evidence="9">The sequence shown here is derived from an EMBL/GenBank/DDBJ whole genome shotgun (WGS) entry which is preliminary data.</text>
</comment>
<evidence type="ECO:0000256" key="2">
    <source>
        <dbReference type="ARBA" id="ARBA00023015"/>
    </source>
</evidence>
<evidence type="ECO:0000256" key="3">
    <source>
        <dbReference type="ARBA" id="ARBA00023082"/>
    </source>
</evidence>
<proteinExistence type="inferred from homology"/>
<evidence type="ECO:0000313" key="9">
    <source>
        <dbReference type="EMBL" id="HIR91794.1"/>
    </source>
</evidence>
<sequence length="166" mass="19607">MEGFEEIYTLYFRDVYRYVLSLCRDSELAEELTQETFCQAMQHMKDFRGDCKMTVWLCQIAKHLFFSHQKKRKRTVPLSEGNSPGEAPPGEDSPVERRLLEEAETMTIHRHLHSLREPYKEVFMLRVFGELPFQKIASIFGKTESWARVTYHRAKLKLISEMEGKP</sequence>
<evidence type="ECO:0000259" key="7">
    <source>
        <dbReference type="Pfam" id="PF04542"/>
    </source>
</evidence>
<dbReference type="Proteomes" id="UP000886841">
    <property type="component" value="Unassembled WGS sequence"/>
</dbReference>
<dbReference type="AlphaFoldDB" id="A0A9D1JEF1"/>
<evidence type="ECO:0000256" key="1">
    <source>
        <dbReference type="ARBA" id="ARBA00010641"/>
    </source>
</evidence>
<dbReference type="InterPro" id="IPR013325">
    <property type="entry name" value="RNA_pol_sigma_r2"/>
</dbReference>
<gene>
    <name evidence="9" type="ORF">IAB98_00040</name>
</gene>